<feature type="signal peptide" evidence="2">
    <location>
        <begin position="1"/>
        <end position="20"/>
    </location>
</feature>
<evidence type="ECO:0000256" key="2">
    <source>
        <dbReference type="SAM" id="SignalP"/>
    </source>
</evidence>
<dbReference type="Pfam" id="PF11790">
    <property type="entry name" value="Glyco_hydro_cc"/>
    <property type="match status" value="1"/>
</dbReference>
<dbReference type="SUPFAM" id="SSF51445">
    <property type="entry name" value="(Trans)glycosidases"/>
    <property type="match status" value="1"/>
</dbReference>
<reference evidence="4 5" key="1">
    <citation type="submission" date="2018-08" db="EMBL/GenBank/DDBJ databases">
        <title>Draft genome of the lignicolous fungus Coniochaeta pulveracea.</title>
        <authorList>
            <person name="Borstlap C.J."/>
            <person name="De Witt R.N."/>
            <person name="Botha A."/>
            <person name="Volschenk H."/>
        </authorList>
    </citation>
    <scope>NUCLEOTIDE SEQUENCE [LARGE SCALE GENOMIC DNA]</scope>
    <source>
        <strain evidence="4 5">CAB683</strain>
    </source>
</reference>
<accession>A0A420YGG8</accession>
<evidence type="ECO:0000313" key="4">
    <source>
        <dbReference type="EMBL" id="RKU46951.1"/>
    </source>
</evidence>
<dbReference type="GO" id="GO:0009277">
    <property type="term" value="C:fungal-type cell wall"/>
    <property type="evidence" value="ECO:0007669"/>
    <property type="project" value="TreeGrafter"/>
</dbReference>
<comment type="caution">
    <text evidence="4">The sequence shown here is derived from an EMBL/GenBank/DDBJ whole genome shotgun (WGS) entry which is preliminary data.</text>
</comment>
<gene>
    <name evidence="4" type="ORF">DL546_005798</name>
</gene>
<feature type="chain" id="PRO_5019231456" description="Asl1-like glycosyl hydrolase catalytic domain-containing protein" evidence="2">
    <location>
        <begin position="21"/>
        <end position="404"/>
    </location>
</feature>
<dbReference type="Proteomes" id="UP000275385">
    <property type="component" value="Unassembled WGS sequence"/>
</dbReference>
<dbReference type="EMBL" id="QVQW01000011">
    <property type="protein sequence ID" value="RKU46951.1"/>
    <property type="molecule type" value="Genomic_DNA"/>
</dbReference>
<organism evidence="4 5">
    <name type="scientific">Coniochaeta pulveracea</name>
    <dbReference type="NCBI Taxonomy" id="177199"/>
    <lineage>
        <taxon>Eukaryota</taxon>
        <taxon>Fungi</taxon>
        <taxon>Dikarya</taxon>
        <taxon>Ascomycota</taxon>
        <taxon>Pezizomycotina</taxon>
        <taxon>Sordariomycetes</taxon>
        <taxon>Sordariomycetidae</taxon>
        <taxon>Coniochaetales</taxon>
        <taxon>Coniochaetaceae</taxon>
        <taxon>Coniochaeta</taxon>
    </lineage>
</organism>
<dbReference type="Gene3D" id="3.20.20.80">
    <property type="entry name" value="Glycosidases"/>
    <property type="match status" value="1"/>
</dbReference>
<feature type="region of interest" description="Disordered" evidence="1">
    <location>
        <begin position="120"/>
        <end position="144"/>
    </location>
</feature>
<protein>
    <recommendedName>
        <fullName evidence="3">Asl1-like glycosyl hydrolase catalytic domain-containing protein</fullName>
    </recommendedName>
</protein>
<feature type="domain" description="Asl1-like glycosyl hydrolase catalytic" evidence="3">
    <location>
        <begin position="173"/>
        <end position="394"/>
    </location>
</feature>
<evidence type="ECO:0000259" key="3">
    <source>
        <dbReference type="Pfam" id="PF11790"/>
    </source>
</evidence>
<dbReference type="STRING" id="177199.A0A420YGG8"/>
<evidence type="ECO:0000256" key="1">
    <source>
        <dbReference type="SAM" id="MobiDB-lite"/>
    </source>
</evidence>
<sequence length="404" mass="42415">MLSKNILFLAVASLAKDAVAVNMHRNGHQHLHKKDLKVETDFETVTDWVTVTVYDGAAATSAAPVAAVSVQSIAADRNQLPASSVPTPASVAPVAESTSVAPVPQTTLITAVKPSEVQNAAPTADVPVPTTTSEAPAPVPTTSSVVPVVEPTTQATSAAATTTAVSSSGKKRGLAYNNKELLSGFLGGNSKVSWAYGWNQVQDFSSDLGIEFVPMLWGPRDDFTSSWADNAKKAIANGATALLSFNEPDNGGQANISPSVAAAAHIQYMNPFAGQARISTPAITNSGADGEGISWLQEFISACGGKCSYDFAAVHWYSNNGDDFLSHLEAVHNATGLPVWVTEFAPIGTEVGDYATWVAQVCHTIDTDPKYDFVERYSYFMVAEGNTVEGGQPNALGKAFAFTQ</sequence>
<dbReference type="InterPro" id="IPR053183">
    <property type="entry name" value="ASL1"/>
</dbReference>
<name>A0A420YGG8_9PEZI</name>
<dbReference type="OrthoDB" id="43654at2759"/>
<dbReference type="InterPro" id="IPR017853">
    <property type="entry name" value="GH"/>
</dbReference>
<dbReference type="GO" id="GO:0071966">
    <property type="term" value="P:fungal-type cell wall polysaccharide metabolic process"/>
    <property type="evidence" value="ECO:0007669"/>
    <property type="project" value="TreeGrafter"/>
</dbReference>
<keyword evidence="2" id="KW-0732">Signal</keyword>
<dbReference type="AlphaFoldDB" id="A0A420YGG8"/>
<dbReference type="PANTHER" id="PTHR34154">
    <property type="entry name" value="ALKALI-SENSITIVE LINKAGE PROTEIN 1"/>
    <property type="match status" value="1"/>
</dbReference>
<keyword evidence="5" id="KW-1185">Reference proteome</keyword>
<dbReference type="InterPro" id="IPR024655">
    <property type="entry name" value="Asl1_glyco_hydro_catalytic"/>
</dbReference>
<evidence type="ECO:0000313" key="5">
    <source>
        <dbReference type="Proteomes" id="UP000275385"/>
    </source>
</evidence>
<dbReference type="PANTHER" id="PTHR34154:SF13">
    <property type="entry name" value="ASL1-LIKE GLYCOSYL HYDROLASE CATALYTIC DOMAIN-CONTAINING PROTEIN"/>
    <property type="match status" value="1"/>
</dbReference>
<proteinExistence type="predicted"/>